<accession>A0A2J6TL05</accession>
<reference evidence="2 3" key="1">
    <citation type="submission" date="2016-04" db="EMBL/GenBank/DDBJ databases">
        <title>A degradative enzymes factory behind the ericoid mycorrhizal symbiosis.</title>
        <authorList>
            <consortium name="DOE Joint Genome Institute"/>
            <person name="Martino E."/>
            <person name="Morin E."/>
            <person name="Grelet G."/>
            <person name="Kuo A."/>
            <person name="Kohler A."/>
            <person name="Daghino S."/>
            <person name="Barry K."/>
            <person name="Choi C."/>
            <person name="Cichocki N."/>
            <person name="Clum A."/>
            <person name="Copeland A."/>
            <person name="Hainaut M."/>
            <person name="Haridas S."/>
            <person name="Labutti K."/>
            <person name="Lindquist E."/>
            <person name="Lipzen A."/>
            <person name="Khouja H.-R."/>
            <person name="Murat C."/>
            <person name="Ohm R."/>
            <person name="Olson A."/>
            <person name="Spatafora J."/>
            <person name="Veneault-Fourrey C."/>
            <person name="Henrissat B."/>
            <person name="Grigoriev I."/>
            <person name="Martin F."/>
            <person name="Perotto S."/>
        </authorList>
    </citation>
    <scope>NUCLEOTIDE SEQUENCE [LARGE SCALE GENOMIC DNA]</scope>
    <source>
        <strain evidence="2 3">E</strain>
    </source>
</reference>
<dbReference type="GeneID" id="36581315"/>
<name>A0A2J6TL05_9HELO</name>
<keyword evidence="3" id="KW-1185">Reference proteome</keyword>
<evidence type="ECO:0000313" key="3">
    <source>
        <dbReference type="Proteomes" id="UP000235371"/>
    </source>
</evidence>
<organism evidence="2 3">
    <name type="scientific">Hyaloscypha bicolor E</name>
    <dbReference type="NCBI Taxonomy" id="1095630"/>
    <lineage>
        <taxon>Eukaryota</taxon>
        <taxon>Fungi</taxon>
        <taxon>Dikarya</taxon>
        <taxon>Ascomycota</taxon>
        <taxon>Pezizomycotina</taxon>
        <taxon>Leotiomycetes</taxon>
        <taxon>Helotiales</taxon>
        <taxon>Hyaloscyphaceae</taxon>
        <taxon>Hyaloscypha</taxon>
        <taxon>Hyaloscypha bicolor</taxon>
    </lineage>
</organism>
<dbReference type="Proteomes" id="UP000235371">
    <property type="component" value="Unassembled WGS sequence"/>
</dbReference>
<feature type="non-terminal residue" evidence="2">
    <location>
        <position position="102"/>
    </location>
</feature>
<dbReference type="RefSeq" id="XP_024740591.1">
    <property type="nucleotide sequence ID" value="XM_024873235.1"/>
</dbReference>
<gene>
    <name evidence="2" type="ORF">K444DRAFT_493249</name>
</gene>
<protein>
    <submittedName>
        <fullName evidence="2">Uncharacterized protein</fullName>
    </submittedName>
</protein>
<dbReference type="OrthoDB" id="4357148at2759"/>
<dbReference type="EMBL" id="KZ613780">
    <property type="protein sequence ID" value="PMD63687.1"/>
    <property type="molecule type" value="Genomic_DNA"/>
</dbReference>
<evidence type="ECO:0000313" key="2">
    <source>
        <dbReference type="EMBL" id="PMD63687.1"/>
    </source>
</evidence>
<dbReference type="AlphaFoldDB" id="A0A2J6TL05"/>
<evidence type="ECO:0000256" key="1">
    <source>
        <dbReference type="SAM" id="MobiDB-lite"/>
    </source>
</evidence>
<proteinExistence type="predicted"/>
<feature type="region of interest" description="Disordered" evidence="1">
    <location>
        <begin position="1"/>
        <end position="45"/>
    </location>
</feature>
<dbReference type="InParanoid" id="A0A2J6TL05"/>
<feature type="region of interest" description="Disordered" evidence="1">
    <location>
        <begin position="65"/>
        <end position="102"/>
    </location>
</feature>
<feature type="non-terminal residue" evidence="2">
    <location>
        <position position="1"/>
    </location>
</feature>
<sequence length="102" mass="10740">PAGDAQDNDYVSRTCQKQGPIPVQSDNDTVDDPTDGATTDSDEQLGMSPLLFLLPFALLFPPASEKARDDDEAIDSSNIVDGRTGGAKPSGGYREPGDEEGL</sequence>